<dbReference type="InterPro" id="IPR003358">
    <property type="entry name" value="tRNA_(Gua-N-7)_MeTrfase_Trmb"/>
</dbReference>
<dbReference type="KEGG" id="cate:C2869_12835"/>
<sequence length="217" mass="24730">MQANSRSIESNQAGIHDSLEKVVNKHLTHEFKKPIADHTRQVFELIDQQIKADPKPLIFDACCGVGDSSRYLAKQYPDHWVVGIDKSADRLNRERTEPDASNLILARADLNDFYRLAVAANWQPELHKILYPNPWPKSAHLQRRWHGSAAFPSIVALGGQLEMRSNWPIYLEEFAKALEIAGHKAIVKQIQPEPFITPFEKKYVLSGQAIYQLQAQL</sequence>
<evidence type="ECO:0000256" key="3">
    <source>
        <dbReference type="ARBA" id="ARBA00011977"/>
    </source>
</evidence>
<dbReference type="Proteomes" id="UP000244441">
    <property type="component" value="Chromosome"/>
</dbReference>
<comment type="function">
    <text evidence="2">Catalyzes the formation of N(7)-methylguanine at position 46 (m7G46) in tRNA.</text>
</comment>
<dbReference type="InterPro" id="IPR029063">
    <property type="entry name" value="SAM-dependent_MTases_sf"/>
</dbReference>
<keyword evidence="6" id="KW-0949">S-adenosyl-L-methionine</keyword>
<proteinExistence type="predicted"/>
<dbReference type="Gene3D" id="3.40.50.150">
    <property type="entry name" value="Vaccinia Virus protein VP39"/>
    <property type="match status" value="1"/>
</dbReference>
<evidence type="ECO:0000256" key="2">
    <source>
        <dbReference type="ARBA" id="ARBA00003015"/>
    </source>
</evidence>
<organism evidence="8 9">
    <name type="scientific">Saccharobesus litoralis</name>
    <dbReference type="NCBI Taxonomy" id="2172099"/>
    <lineage>
        <taxon>Bacteria</taxon>
        <taxon>Pseudomonadati</taxon>
        <taxon>Pseudomonadota</taxon>
        <taxon>Gammaproteobacteria</taxon>
        <taxon>Alteromonadales</taxon>
        <taxon>Alteromonadaceae</taxon>
        <taxon>Saccharobesus</taxon>
    </lineage>
</organism>
<dbReference type="Pfam" id="PF02390">
    <property type="entry name" value="Methyltransf_4"/>
    <property type="match status" value="1"/>
</dbReference>
<keyword evidence="7" id="KW-0819">tRNA processing</keyword>
<evidence type="ECO:0000313" key="9">
    <source>
        <dbReference type="Proteomes" id="UP000244441"/>
    </source>
</evidence>
<dbReference type="PANTHER" id="PTHR23417">
    <property type="entry name" value="3-DEOXY-D-MANNO-OCTULOSONIC-ACID TRANSFERASE/TRNA GUANINE-N 7 - -METHYLTRANSFERASE"/>
    <property type="match status" value="1"/>
</dbReference>
<dbReference type="GO" id="GO:0008176">
    <property type="term" value="F:tRNA (guanine(46)-N7)-methyltransferase activity"/>
    <property type="evidence" value="ECO:0007669"/>
    <property type="project" value="UniProtKB-EC"/>
</dbReference>
<evidence type="ECO:0000256" key="5">
    <source>
        <dbReference type="ARBA" id="ARBA00022679"/>
    </source>
</evidence>
<evidence type="ECO:0000256" key="6">
    <source>
        <dbReference type="ARBA" id="ARBA00022691"/>
    </source>
</evidence>
<dbReference type="SUPFAM" id="SSF53335">
    <property type="entry name" value="S-adenosyl-L-methionine-dependent methyltransferases"/>
    <property type="match status" value="1"/>
</dbReference>
<evidence type="ECO:0000256" key="7">
    <source>
        <dbReference type="ARBA" id="ARBA00022694"/>
    </source>
</evidence>
<accession>A0A2S0VST1</accession>
<gene>
    <name evidence="8" type="ORF">C2869_12835</name>
</gene>
<evidence type="ECO:0000313" key="8">
    <source>
        <dbReference type="EMBL" id="AWB67271.1"/>
    </source>
</evidence>
<dbReference type="RefSeq" id="WP_108603318.1">
    <property type="nucleotide sequence ID" value="NZ_CP026604.1"/>
</dbReference>
<dbReference type="PROSITE" id="PS51625">
    <property type="entry name" value="SAM_MT_TRMB"/>
    <property type="match status" value="1"/>
</dbReference>
<evidence type="ECO:0000256" key="4">
    <source>
        <dbReference type="ARBA" id="ARBA00022603"/>
    </source>
</evidence>
<keyword evidence="5 8" id="KW-0808">Transferase</keyword>
<keyword evidence="9" id="KW-1185">Reference proteome</keyword>
<dbReference type="OrthoDB" id="9809889at2"/>
<protein>
    <recommendedName>
        <fullName evidence="3">tRNA (guanine(46)-N(7))-methyltransferase</fullName>
        <ecNumber evidence="3">2.1.1.33</ecNumber>
    </recommendedName>
</protein>
<dbReference type="GO" id="GO:0043527">
    <property type="term" value="C:tRNA methyltransferase complex"/>
    <property type="evidence" value="ECO:0007669"/>
    <property type="project" value="TreeGrafter"/>
</dbReference>
<evidence type="ECO:0000256" key="1">
    <source>
        <dbReference type="ARBA" id="ARBA00000142"/>
    </source>
</evidence>
<dbReference type="CDD" id="cd02440">
    <property type="entry name" value="AdoMet_MTases"/>
    <property type="match status" value="1"/>
</dbReference>
<comment type="catalytic activity">
    <reaction evidence="1">
        <text>guanosine(46) in tRNA + S-adenosyl-L-methionine = N(7)-methylguanosine(46) in tRNA + S-adenosyl-L-homocysteine</text>
        <dbReference type="Rhea" id="RHEA:42708"/>
        <dbReference type="Rhea" id="RHEA-COMP:10188"/>
        <dbReference type="Rhea" id="RHEA-COMP:10189"/>
        <dbReference type="ChEBI" id="CHEBI:57856"/>
        <dbReference type="ChEBI" id="CHEBI:59789"/>
        <dbReference type="ChEBI" id="CHEBI:74269"/>
        <dbReference type="ChEBI" id="CHEBI:74480"/>
        <dbReference type="EC" id="2.1.1.33"/>
    </reaction>
</comment>
<name>A0A2S0VST1_9ALTE</name>
<keyword evidence="4 8" id="KW-0489">Methyltransferase</keyword>
<reference evidence="8 9" key="1">
    <citation type="submission" date="2018-01" db="EMBL/GenBank/DDBJ databases">
        <title>Genome sequence of a Cantenovulum-like bacteria.</title>
        <authorList>
            <person name="Tan W.R."/>
            <person name="Lau N.-S."/>
            <person name="Go F."/>
            <person name="Amirul A.-A.A."/>
        </authorList>
    </citation>
    <scope>NUCLEOTIDE SEQUENCE [LARGE SCALE GENOMIC DNA]</scope>
    <source>
        <strain evidence="8 9">CCB-QB4</strain>
    </source>
</reference>
<dbReference type="EMBL" id="CP026604">
    <property type="protein sequence ID" value="AWB67271.1"/>
    <property type="molecule type" value="Genomic_DNA"/>
</dbReference>
<dbReference type="AlphaFoldDB" id="A0A2S0VST1"/>
<dbReference type="PANTHER" id="PTHR23417:SF14">
    <property type="entry name" value="PENTACOTRIPEPTIDE-REPEAT REGION OF PRORP DOMAIN-CONTAINING PROTEIN"/>
    <property type="match status" value="1"/>
</dbReference>
<dbReference type="EC" id="2.1.1.33" evidence="3"/>